<gene>
    <name evidence="2" type="ORF">AFM12_09150</name>
</gene>
<dbReference type="InterPro" id="IPR007492">
    <property type="entry name" value="LytTR_DNA-bd_dom"/>
</dbReference>
<protein>
    <recommendedName>
        <fullName evidence="1">HTH LytTR-type domain-containing protein</fullName>
    </recommendedName>
</protein>
<comment type="caution">
    <text evidence="2">The sequence shown here is derived from an EMBL/GenBank/DDBJ whole genome shotgun (WGS) entry which is preliminary data.</text>
</comment>
<evidence type="ECO:0000313" key="2">
    <source>
        <dbReference type="EMBL" id="KPM48740.1"/>
    </source>
</evidence>
<dbReference type="Gene3D" id="2.40.50.1020">
    <property type="entry name" value="LytTr DNA-binding domain"/>
    <property type="match status" value="1"/>
</dbReference>
<dbReference type="RefSeq" id="WP_055146966.1">
    <property type="nucleotide sequence ID" value="NZ_CAKZPM010000026.1"/>
</dbReference>
<dbReference type="STRING" id="1605367.AFM12_09150"/>
<feature type="domain" description="HTH LytTR-type" evidence="1">
    <location>
        <begin position="17"/>
        <end position="105"/>
    </location>
</feature>
<dbReference type="PANTHER" id="PTHR37299">
    <property type="entry name" value="TRANSCRIPTIONAL REGULATOR-RELATED"/>
    <property type="match status" value="1"/>
</dbReference>
<accession>A0A0N8H9Z4</accession>
<sequence>MTNTPTPKILGKDSNENVYFLTASSNYTFLSFSNGKRRISGYSLGFFENVLNDDFLRVNRSYLINKSFIDKVLDRGGKHFVRLKNNQEIRISRRKTSQILKVCKIYK</sequence>
<dbReference type="PROSITE" id="PS50930">
    <property type="entry name" value="HTH_LYTTR"/>
    <property type="match status" value="1"/>
</dbReference>
<dbReference type="GO" id="GO:0000156">
    <property type="term" value="F:phosphorelay response regulator activity"/>
    <property type="evidence" value="ECO:0007669"/>
    <property type="project" value="InterPro"/>
</dbReference>
<organism evidence="2 3">
    <name type="scientific">Jiulongibacter sediminis</name>
    <dbReference type="NCBI Taxonomy" id="1605367"/>
    <lineage>
        <taxon>Bacteria</taxon>
        <taxon>Pseudomonadati</taxon>
        <taxon>Bacteroidota</taxon>
        <taxon>Cytophagia</taxon>
        <taxon>Cytophagales</taxon>
        <taxon>Leadbetterellaceae</taxon>
        <taxon>Jiulongibacter</taxon>
    </lineage>
</organism>
<evidence type="ECO:0000313" key="3">
    <source>
        <dbReference type="Proteomes" id="UP000050454"/>
    </source>
</evidence>
<dbReference type="GO" id="GO:0003677">
    <property type="term" value="F:DNA binding"/>
    <property type="evidence" value="ECO:0007669"/>
    <property type="project" value="InterPro"/>
</dbReference>
<dbReference type="PANTHER" id="PTHR37299:SF1">
    <property type="entry name" value="STAGE 0 SPORULATION PROTEIN A HOMOLOG"/>
    <property type="match status" value="1"/>
</dbReference>
<dbReference type="Proteomes" id="UP000050454">
    <property type="component" value="Unassembled WGS sequence"/>
</dbReference>
<proteinExistence type="predicted"/>
<dbReference type="InterPro" id="IPR046947">
    <property type="entry name" value="LytR-like"/>
</dbReference>
<dbReference type="AlphaFoldDB" id="A0A0N8H9Z4"/>
<dbReference type="EMBL" id="LGTQ01000006">
    <property type="protein sequence ID" value="KPM48740.1"/>
    <property type="molecule type" value="Genomic_DNA"/>
</dbReference>
<evidence type="ECO:0000259" key="1">
    <source>
        <dbReference type="PROSITE" id="PS50930"/>
    </source>
</evidence>
<name>A0A0N8H9Z4_9BACT</name>
<keyword evidence="3" id="KW-1185">Reference proteome</keyword>
<dbReference type="OrthoDB" id="1430683at2"/>
<reference evidence="2 3" key="1">
    <citation type="submission" date="2015-07" db="EMBL/GenBank/DDBJ databases">
        <title>The draft genome sequence of Leadbetterella sp. JN14-9.</title>
        <authorList>
            <person name="Liu Y."/>
            <person name="Du J."/>
            <person name="Shao Z."/>
        </authorList>
    </citation>
    <scope>NUCLEOTIDE SEQUENCE [LARGE SCALE GENOMIC DNA]</scope>
    <source>
        <strain evidence="2 3">JN14-9</strain>
    </source>
</reference>
<dbReference type="Pfam" id="PF04397">
    <property type="entry name" value="LytTR"/>
    <property type="match status" value="1"/>
</dbReference>
<dbReference type="SMART" id="SM00850">
    <property type="entry name" value="LytTR"/>
    <property type="match status" value="1"/>
</dbReference>